<proteinExistence type="predicted"/>
<sequence>WSHVKYAPARRCGCWTERGVTVRGAWARWREPTATPTIWRWKCASRTGVPSFAGTTSWRRSRVTPLEAPPMAVA</sequence>
<dbReference type="EMBL" id="CADCUV010000043">
    <property type="protein sequence ID" value="CAA9396488.1"/>
    <property type="molecule type" value="Genomic_DNA"/>
</dbReference>
<dbReference type="AlphaFoldDB" id="A0A6J4NST3"/>
<accession>A0A6J4NST3</accession>
<protein>
    <submittedName>
        <fullName evidence="1">Uncharacterized protein</fullName>
    </submittedName>
</protein>
<feature type="non-terminal residue" evidence="1">
    <location>
        <position position="74"/>
    </location>
</feature>
<name>A0A6J4NST3_9ACTN</name>
<reference evidence="1" key="1">
    <citation type="submission" date="2020-02" db="EMBL/GenBank/DDBJ databases">
        <authorList>
            <person name="Meier V. D."/>
        </authorList>
    </citation>
    <scope>NUCLEOTIDE SEQUENCE</scope>
    <source>
        <strain evidence="1">AVDCRST_MAG22</strain>
    </source>
</reference>
<evidence type="ECO:0000313" key="1">
    <source>
        <dbReference type="EMBL" id="CAA9396488.1"/>
    </source>
</evidence>
<gene>
    <name evidence="1" type="ORF">AVDCRST_MAG22-911</name>
</gene>
<feature type="non-terminal residue" evidence="1">
    <location>
        <position position="1"/>
    </location>
</feature>
<organism evidence="1">
    <name type="scientific">uncultured Rubrobacteraceae bacterium</name>
    <dbReference type="NCBI Taxonomy" id="349277"/>
    <lineage>
        <taxon>Bacteria</taxon>
        <taxon>Bacillati</taxon>
        <taxon>Actinomycetota</taxon>
        <taxon>Rubrobacteria</taxon>
        <taxon>Rubrobacterales</taxon>
        <taxon>Rubrobacteraceae</taxon>
        <taxon>environmental samples</taxon>
    </lineage>
</organism>